<protein>
    <recommendedName>
        <fullName evidence="3">C2H2-type domain-containing protein</fullName>
    </recommendedName>
</protein>
<comment type="caution">
    <text evidence="1">The sequence shown here is derived from an EMBL/GenBank/DDBJ whole genome shotgun (WGS) entry which is preliminary data.</text>
</comment>
<evidence type="ECO:0000313" key="2">
    <source>
        <dbReference type="Proteomes" id="UP001141434"/>
    </source>
</evidence>
<accession>A0A9W9EQY1</accession>
<evidence type="ECO:0008006" key="3">
    <source>
        <dbReference type="Google" id="ProtNLM"/>
    </source>
</evidence>
<dbReference type="Proteomes" id="UP001141434">
    <property type="component" value="Unassembled WGS sequence"/>
</dbReference>
<dbReference type="GeneID" id="81397270"/>
<sequence length="91" mass="10469">MPDLPIFLSNCPAYDEYDDEGLVTVYHGEFWCRWPQCHRGKKGFNATNNLRKHVASVHNLAVKLADVGNLTGTEQDAIRTWYDDLIDDQEE</sequence>
<gene>
    <name evidence="1" type="ORF">NUU61_007576</name>
</gene>
<evidence type="ECO:0000313" key="1">
    <source>
        <dbReference type="EMBL" id="KAJ5086269.1"/>
    </source>
</evidence>
<dbReference type="OrthoDB" id="4368793at2759"/>
<name>A0A9W9EQY1_9EURO</name>
<dbReference type="Gene3D" id="3.30.160.60">
    <property type="entry name" value="Classic Zinc Finger"/>
    <property type="match status" value="1"/>
</dbReference>
<reference evidence="1" key="1">
    <citation type="submission" date="2022-11" db="EMBL/GenBank/DDBJ databases">
        <authorList>
            <person name="Petersen C."/>
        </authorList>
    </citation>
    <scope>NUCLEOTIDE SEQUENCE</scope>
    <source>
        <strain evidence="1">IBT 34128</strain>
    </source>
</reference>
<reference evidence="1" key="2">
    <citation type="journal article" date="2023" name="IMA Fungus">
        <title>Comparative genomic study of the Penicillium genus elucidates a diverse pangenome and 15 lateral gene transfer events.</title>
        <authorList>
            <person name="Petersen C."/>
            <person name="Sorensen T."/>
            <person name="Nielsen M.R."/>
            <person name="Sondergaard T.E."/>
            <person name="Sorensen J.L."/>
            <person name="Fitzpatrick D.A."/>
            <person name="Frisvad J.C."/>
            <person name="Nielsen K.L."/>
        </authorList>
    </citation>
    <scope>NUCLEOTIDE SEQUENCE</scope>
    <source>
        <strain evidence="1">IBT 34128</strain>
    </source>
</reference>
<dbReference type="AlphaFoldDB" id="A0A9W9EQY1"/>
<dbReference type="RefSeq" id="XP_056508394.1">
    <property type="nucleotide sequence ID" value="XM_056658101.1"/>
</dbReference>
<organism evidence="1 2">
    <name type="scientific">Penicillium alfredii</name>
    <dbReference type="NCBI Taxonomy" id="1506179"/>
    <lineage>
        <taxon>Eukaryota</taxon>
        <taxon>Fungi</taxon>
        <taxon>Dikarya</taxon>
        <taxon>Ascomycota</taxon>
        <taxon>Pezizomycotina</taxon>
        <taxon>Eurotiomycetes</taxon>
        <taxon>Eurotiomycetidae</taxon>
        <taxon>Eurotiales</taxon>
        <taxon>Aspergillaceae</taxon>
        <taxon>Penicillium</taxon>
    </lineage>
</organism>
<proteinExistence type="predicted"/>
<keyword evidence="2" id="KW-1185">Reference proteome</keyword>
<dbReference type="EMBL" id="JAPMSZ010000010">
    <property type="protein sequence ID" value="KAJ5086269.1"/>
    <property type="molecule type" value="Genomic_DNA"/>
</dbReference>